<evidence type="ECO:0000313" key="1">
    <source>
        <dbReference type="EMBL" id="OQP77717.1"/>
    </source>
</evidence>
<dbReference type="Proteomes" id="UP000050343">
    <property type="component" value="Unassembled WGS sequence"/>
</dbReference>
<dbReference type="EMBL" id="JPUO02000176">
    <property type="protein sequence ID" value="OQP77717.1"/>
    <property type="molecule type" value="Genomic_DNA"/>
</dbReference>
<proteinExistence type="predicted"/>
<name>A0A1V9H4N6_9XANT</name>
<protein>
    <submittedName>
        <fullName evidence="1">Uncharacterized protein</fullName>
    </submittedName>
</protein>
<reference evidence="1 2" key="1">
    <citation type="journal article" date="2016" name="Plant Pathol.">
        <title>Genetic characterization of strains named as Xanthomonas axonopodis pv. dieffenbachiae leads to a taxonomic revision of the X. axonopodis species complex.</title>
        <authorList>
            <person name="Constantin E.C."/>
            <person name="Cleenwerck I."/>
            <person name="Maes M."/>
            <person name="Baeyen S."/>
            <person name="Van Malderghem C."/>
            <person name="De Vos P."/>
            <person name="Cottyn B."/>
        </authorList>
    </citation>
    <scope>NUCLEOTIDE SEQUENCE [LARGE SCALE GENOMIC DNA]</scope>
    <source>
        <strain evidence="2">LMG9055</strain>
    </source>
</reference>
<comment type="caution">
    <text evidence="1">The sequence shown here is derived from an EMBL/GenBank/DDBJ whole genome shotgun (WGS) entry which is preliminary data.</text>
</comment>
<gene>
    <name evidence="1" type="ORF">IA54_007685</name>
</gene>
<reference evidence="1 2" key="2">
    <citation type="journal article" date="2017" name="Plant Pathol.">
        <title>Pathogenicity and virulence gene content of Xanthomonas strains infecting Araceae, formerly known as Xanthomonas axonopodis pv. dieffenbachiae.</title>
        <authorList>
            <person name="Constantin E.C."/>
            <person name="Haegeman A."/>
            <person name="Van Vaerenbergh J."/>
            <person name="Baeyen S."/>
            <person name="Van Malderghem C."/>
            <person name="Maes M."/>
            <person name="Cottyn B."/>
        </authorList>
    </citation>
    <scope>NUCLEOTIDE SEQUENCE [LARGE SCALE GENOMIC DNA]</scope>
    <source>
        <strain evidence="2">LMG9055</strain>
    </source>
</reference>
<accession>A0A1V9H4N6</accession>
<sequence length="123" mass="13310">MTAATTPLTTPDGRYLIVRERLWRTSNSHLSEQVRAALVSALMDARRAVKAAKRDDDAQRLLAARRAVDAAKVALGERGTVWWTDGAKDFNRHLVKNTPYAAWFAASGAAPPPASVDTPAGLN</sequence>
<evidence type="ECO:0000313" key="2">
    <source>
        <dbReference type="Proteomes" id="UP000050343"/>
    </source>
</evidence>
<organism evidence="1 2">
    <name type="scientific">Xanthomonas phaseoli pv. syngonii LMG 9055</name>
    <dbReference type="NCBI Taxonomy" id="1437878"/>
    <lineage>
        <taxon>Bacteria</taxon>
        <taxon>Pseudomonadati</taxon>
        <taxon>Pseudomonadota</taxon>
        <taxon>Gammaproteobacteria</taxon>
        <taxon>Lysobacterales</taxon>
        <taxon>Lysobacteraceae</taxon>
        <taxon>Xanthomonas</taxon>
    </lineage>
</organism>
<dbReference type="AlphaFoldDB" id="A0A1V9H4N6"/>